<protein>
    <submittedName>
        <fullName evidence="1">Uncharacterized protein</fullName>
    </submittedName>
</protein>
<organism evidence="1">
    <name type="scientific">Arundo donax</name>
    <name type="common">Giant reed</name>
    <name type="synonym">Donax arundinaceus</name>
    <dbReference type="NCBI Taxonomy" id="35708"/>
    <lineage>
        <taxon>Eukaryota</taxon>
        <taxon>Viridiplantae</taxon>
        <taxon>Streptophyta</taxon>
        <taxon>Embryophyta</taxon>
        <taxon>Tracheophyta</taxon>
        <taxon>Spermatophyta</taxon>
        <taxon>Magnoliopsida</taxon>
        <taxon>Liliopsida</taxon>
        <taxon>Poales</taxon>
        <taxon>Poaceae</taxon>
        <taxon>PACMAD clade</taxon>
        <taxon>Arundinoideae</taxon>
        <taxon>Arundineae</taxon>
        <taxon>Arundo</taxon>
    </lineage>
</organism>
<name>A0A0A9B669_ARUDO</name>
<accession>A0A0A9B669</accession>
<evidence type="ECO:0000313" key="1">
    <source>
        <dbReference type="EMBL" id="JAD58876.1"/>
    </source>
</evidence>
<proteinExistence type="predicted"/>
<sequence length="65" mass="7575">MNQPNGPKTHALTPNREAPDRLLGFSRSRILVPKQQQMHRHNKHRALSPHIQYSHIGRFWVVSSN</sequence>
<dbReference type="EMBL" id="GBRH01239019">
    <property type="protein sequence ID" value="JAD58876.1"/>
    <property type="molecule type" value="Transcribed_RNA"/>
</dbReference>
<dbReference type="AlphaFoldDB" id="A0A0A9B669"/>
<reference evidence="1" key="1">
    <citation type="submission" date="2014-09" db="EMBL/GenBank/DDBJ databases">
        <authorList>
            <person name="Magalhaes I.L.F."/>
            <person name="Oliveira U."/>
            <person name="Santos F.R."/>
            <person name="Vidigal T.H.D.A."/>
            <person name="Brescovit A.D."/>
            <person name="Santos A.J."/>
        </authorList>
    </citation>
    <scope>NUCLEOTIDE SEQUENCE</scope>
    <source>
        <tissue evidence="1">Shoot tissue taken approximately 20 cm above the soil surface</tissue>
    </source>
</reference>
<reference evidence="1" key="2">
    <citation type="journal article" date="2015" name="Data Brief">
        <title>Shoot transcriptome of the giant reed, Arundo donax.</title>
        <authorList>
            <person name="Barrero R.A."/>
            <person name="Guerrero F.D."/>
            <person name="Moolhuijzen P."/>
            <person name="Goolsby J.A."/>
            <person name="Tidwell J."/>
            <person name="Bellgard S.E."/>
            <person name="Bellgard M.I."/>
        </authorList>
    </citation>
    <scope>NUCLEOTIDE SEQUENCE</scope>
    <source>
        <tissue evidence="1">Shoot tissue taken approximately 20 cm above the soil surface</tissue>
    </source>
</reference>